<dbReference type="PROSITE" id="PS51257">
    <property type="entry name" value="PROKAR_LIPOPROTEIN"/>
    <property type="match status" value="1"/>
</dbReference>
<evidence type="ECO:0000313" key="1">
    <source>
        <dbReference type="EMBL" id="GEL74260.1"/>
    </source>
</evidence>
<organism evidence="1 2">
    <name type="scientific">Myxococcus virescens</name>
    <dbReference type="NCBI Taxonomy" id="83456"/>
    <lineage>
        <taxon>Bacteria</taxon>
        <taxon>Pseudomonadati</taxon>
        <taxon>Myxococcota</taxon>
        <taxon>Myxococcia</taxon>
        <taxon>Myxococcales</taxon>
        <taxon>Cystobacterineae</taxon>
        <taxon>Myxococcaceae</taxon>
        <taxon>Myxococcus</taxon>
    </lineage>
</organism>
<evidence type="ECO:0000313" key="2">
    <source>
        <dbReference type="Proteomes" id="UP000321224"/>
    </source>
</evidence>
<reference evidence="1 2" key="1">
    <citation type="submission" date="2019-07" db="EMBL/GenBank/DDBJ databases">
        <title>Whole genome shotgun sequence of Myxococcus virescens NBRC 100334.</title>
        <authorList>
            <person name="Hosoyama A."/>
            <person name="Uohara A."/>
            <person name="Ohji S."/>
            <person name="Ichikawa N."/>
        </authorList>
    </citation>
    <scope>NUCLEOTIDE SEQUENCE [LARGE SCALE GENOMIC DNA]</scope>
    <source>
        <strain evidence="1 2">NBRC 100334</strain>
    </source>
</reference>
<gene>
    <name evidence="1" type="ORF">MVI01_60440</name>
</gene>
<dbReference type="EMBL" id="BJVY01000045">
    <property type="protein sequence ID" value="GEL74260.1"/>
    <property type="molecule type" value="Genomic_DNA"/>
</dbReference>
<sequence length="186" mass="20448">MRMRGTTWGLLTAAMGLLACGDDDTYTYDVTLDAETLAQVPTECSEFVEPAQGPAVGLDAQQRWTIRRGEMDSMYLEVPDIDFQTPNNAYVINGDGEPDVLMGSVGADGGYQFIHIQTRLDEEHKLSALGNEHAFRIAIHNKDLDDTIQGTVWVRNEHVERDPVNGSTLASGCASAVRFTGRRVTQ</sequence>
<evidence type="ECO:0008006" key="3">
    <source>
        <dbReference type="Google" id="ProtNLM"/>
    </source>
</evidence>
<comment type="caution">
    <text evidence="1">The sequence shown here is derived from an EMBL/GenBank/DDBJ whole genome shotgun (WGS) entry which is preliminary data.</text>
</comment>
<proteinExistence type="predicted"/>
<name>A0A511HL10_9BACT</name>
<protein>
    <recommendedName>
        <fullName evidence="3">Lipoprotein</fullName>
    </recommendedName>
</protein>
<dbReference type="AlphaFoldDB" id="A0A511HL10"/>
<dbReference type="Proteomes" id="UP000321224">
    <property type="component" value="Unassembled WGS sequence"/>
</dbReference>
<accession>A0A511HL10</accession>